<sequence>MLIMQLRITIMSELDMECIDYINPWSVEDDAQDSRTEIAKSIQTREELERIAAEKASGFGRLLFR</sequence>
<protein>
    <submittedName>
        <fullName evidence="1">Uncharacterized protein</fullName>
    </submittedName>
</protein>
<proteinExistence type="predicted"/>
<dbReference type="Proteomes" id="UP000526125">
    <property type="component" value="Unassembled WGS sequence"/>
</dbReference>
<dbReference type="EMBL" id="JABMCB010000165">
    <property type="protein sequence ID" value="NUU75075.1"/>
    <property type="molecule type" value="Genomic_DNA"/>
</dbReference>
<organism evidence="1 2">
    <name type="scientific">Paenibacillus xylanilyticus</name>
    <dbReference type="NCBI Taxonomy" id="248903"/>
    <lineage>
        <taxon>Bacteria</taxon>
        <taxon>Bacillati</taxon>
        <taxon>Bacillota</taxon>
        <taxon>Bacilli</taxon>
        <taxon>Bacillales</taxon>
        <taxon>Paenibacillaceae</taxon>
        <taxon>Paenibacillus</taxon>
    </lineage>
</organism>
<gene>
    <name evidence="1" type="ORF">HP552_07455</name>
</gene>
<dbReference type="AlphaFoldDB" id="A0A7Y6BU87"/>
<evidence type="ECO:0000313" key="1">
    <source>
        <dbReference type="EMBL" id="NUU75075.1"/>
    </source>
</evidence>
<name>A0A7Y6BU87_9BACL</name>
<evidence type="ECO:0000313" key="2">
    <source>
        <dbReference type="Proteomes" id="UP000526125"/>
    </source>
</evidence>
<keyword evidence="2" id="KW-1185">Reference proteome</keyword>
<comment type="caution">
    <text evidence="1">The sequence shown here is derived from an EMBL/GenBank/DDBJ whole genome shotgun (WGS) entry which is preliminary data.</text>
</comment>
<reference evidence="1 2" key="1">
    <citation type="submission" date="2020-05" db="EMBL/GenBank/DDBJ databases">
        <title>Genome Sequencing of Type Strains.</title>
        <authorList>
            <person name="Lemaire J.F."/>
            <person name="Inderbitzin P."/>
            <person name="Gregorio O.A."/>
            <person name="Collins S.B."/>
            <person name="Wespe N."/>
            <person name="Knight-Connoni V."/>
        </authorList>
    </citation>
    <scope>NUCLEOTIDE SEQUENCE [LARGE SCALE GENOMIC DNA]</scope>
    <source>
        <strain evidence="1 2">LMG 21957</strain>
    </source>
</reference>
<dbReference type="RefSeq" id="WP_175394927.1">
    <property type="nucleotide sequence ID" value="NZ_JABMCB010000165.1"/>
</dbReference>
<accession>A0A7Y6BU87</accession>